<evidence type="ECO:0000313" key="6">
    <source>
        <dbReference type="EMBL" id="MYL83827.1"/>
    </source>
</evidence>
<comment type="subunit">
    <text evidence="2">Heterodimer of a large and a small subunit.</text>
</comment>
<evidence type="ECO:0000256" key="4">
    <source>
        <dbReference type="ARBA" id="ARBA00023014"/>
    </source>
</evidence>
<evidence type="ECO:0000256" key="2">
    <source>
        <dbReference type="ARBA" id="ARBA00011771"/>
    </source>
</evidence>
<dbReference type="EMBL" id="WVUD01000020">
    <property type="protein sequence ID" value="MYL83827.1"/>
    <property type="molecule type" value="Genomic_DNA"/>
</dbReference>
<gene>
    <name evidence="6" type="ORF">GTA51_11875</name>
</gene>
<dbReference type="Pfam" id="PF04015">
    <property type="entry name" value="DUF362"/>
    <property type="match status" value="1"/>
</dbReference>
<proteinExistence type="predicted"/>
<name>A0A7C9ISY0_9BACT</name>
<dbReference type="NCBIfam" id="TIGR01409">
    <property type="entry name" value="TAT_signal_seq"/>
    <property type="match status" value="1"/>
</dbReference>
<dbReference type="GO" id="GO:0051536">
    <property type="term" value="F:iron-sulfur cluster binding"/>
    <property type="evidence" value="ECO:0007669"/>
    <property type="project" value="UniProtKB-KW"/>
</dbReference>
<comment type="subcellular location">
    <subcellularLocation>
        <location evidence="1">Periplasm</location>
    </subcellularLocation>
</comment>
<organism evidence="6 7">
    <name type="scientific">Solidesulfovibrio aerotolerans</name>
    <dbReference type="NCBI Taxonomy" id="295255"/>
    <lineage>
        <taxon>Bacteria</taxon>
        <taxon>Pseudomonadati</taxon>
        <taxon>Thermodesulfobacteriota</taxon>
        <taxon>Desulfovibrionia</taxon>
        <taxon>Desulfovibrionales</taxon>
        <taxon>Desulfovibrionaceae</taxon>
        <taxon>Solidesulfovibrio</taxon>
    </lineage>
</organism>
<keyword evidence="3" id="KW-0479">Metal-binding</keyword>
<dbReference type="PROSITE" id="PS51318">
    <property type="entry name" value="TAT"/>
    <property type="match status" value="1"/>
</dbReference>
<comment type="caution">
    <text evidence="6">The sequence shown here is derived from an EMBL/GenBank/DDBJ whole genome shotgun (WGS) entry which is preliminary data.</text>
</comment>
<evidence type="ECO:0000256" key="3">
    <source>
        <dbReference type="ARBA" id="ARBA00022723"/>
    </source>
</evidence>
<dbReference type="InterPro" id="IPR007160">
    <property type="entry name" value="DUF362"/>
</dbReference>
<dbReference type="GO" id="GO:0042597">
    <property type="term" value="C:periplasmic space"/>
    <property type="evidence" value="ECO:0007669"/>
    <property type="project" value="UniProtKB-SubCell"/>
</dbReference>
<dbReference type="Proteomes" id="UP000482487">
    <property type="component" value="Unassembled WGS sequence"/>
</dbReference>
<evidence type="ECO:0000256" key="1">
    <source>
        <dbReference type="ARBA" id="ARBA00004418"/>
    </source>
</evidence>
<keyword evidence="4" id="KW-0411">Iron-sulfur</keyword>
<evidence type="ECO:0000259" key="5">
    <source>
        <dbReference type="Pfam" id="PF04015"/>
    </source>
</evidence>
<accession>A0A7C9ISY0</accession>
<dbReference type="InterPro" id="IPR006311">
    <property type="entry name" value="TAT_signal"/>
</dbReference>
<dbReference type="InterPro" id="IPR019546">
    <property type="entry name" value="TAT_signal_bac_arc"/>
</dbReference>
<keyword evidence="7" id="KW-1185">Reference proteome</keyword>
<dbReference type="OrthoDB" id="9785671at2"/>
<keyword evidence="4" id="KW-0408">Iron</keyword>
<feature type="domain" description="DUF362" evidence="5">
    <location>
        <begin position="108"/>
        <end position="303"/>
    </location>
</feature>
<sequence>MPPGAPAPRDIGAPDSPSRRQFLRRLAVASALAATAGGLGLALRDPHGPQAVPGGRVLTGLGDFSVAPKTPTTPRLATVHGTDRRAMFNQGINALGGMEAFIRRGDVVLIKVNAVIAAPPLLAATTNPELLAAVAEACKLAGAAKVLVTDNPIHNPDSCFAVSGLAGAARQSGAAILMPRQALFSPVSLPKAALLTDWPVLAGAFAGVTKCIILSQVKNHQRAVASLTLKNLYGLLGGRRNIFHQDINGIIAELGRLVRPSLCVLDGVVSMMTNGPTGGSLSDLKATGTMILSTDPVAADAQGIGLLNLTPADLPYLALAQAAGVGSIDATSLNPVTLNVEPAAG</sequence>
<evidence type="ECO:0000313" key="7">
    <source>
        <dbReference type="Proteomes" id="UP000482487"/>
    </source>
</evidence>
<reference evidence="6 7" key="1">
    <citation type="submission" date="2020-01" db="EMBL/GenBank/DDBJ databases">
        <title>Genome sequence of Desulfovibrio aerotolerans DSM 16695(T).</title>
        <authorList>
            <person name="Karnachuk O."/>
            <person name="Avakyan M."/>
            <person name="Mardanov A."/>
            <person name="Kadnikov V."/>
            <person name="Ravin N."/>
        </authorList>
    </citation>
    <scope>NUCLEOTIDE SEQUENCE [LARGE SCALE GENOMIC DNA]</scope>
    <source>
        <strain evidence="6 7">DSM 16695</strain>
    </source>
</reference>
<dbReference type="GO" id="GO:0046872">
    <property type="term" value="F:metal ion binding"/>
    <property type="evidence" value="ECO:0007669"/>
    <property type="project" value="UniProtKB-KW"/>
</dbReference>
<dbReference type="AlphaFoldDB" id="A0A7C9ISY0"/>
<protein>
    <submittedName>
        <fullName evidence="6">DUF362 domain-containing protein</fullName>
    </submittedName>
</protein>